<evidence type="ECO:0000256" key="1">
    <source>
        <dbReference type="HAMAP-Rule" id="MF_00861"/>
    </source>
</evidence>
<feature type="binding site" evidence="1">
    <location>
        <position position="388"/>
    </location>
    <ligand>
        <name>substrate</name>
    </ligand>
</feature>
<dbReference type="Gene3D" id="1.10.220.70">
    <property type="entry name" value="lyase"/>
    <property type="match status" value="1"/>
</dbReference>
<comment type="similarity">
    <text evidence="1">Belongs to the EutB family.</text>
</comment>
<comment type="catalytic activity">
    <reaction evidence="1">
        <text>ethanolamine = acetaldehyde + NH4(+)</text>
        <dbReference type="Rhea" id="RHEA:15313"/>
        <dbReference type="ChEBI" id="CHEBI:15343"/>
        <dbReference type="ChEBI" id="CHEBI:28938"/>
        <dbReference type="ChEBI" id="CHEBI:57603"/>
        <dbReference type="EC" id="4.3.1.7"/>
    </reaction>
</comment>
<keyword evidence="1" id="KW-0170">Cobalt</keyword>
<dbReference type="InterPro" id="IPR044941">
    <property type="entry name" value="EutB_N_sf"/>
</dbReference>
<feature type="binding site" evidence="1">
    <location>
        <position position="321"/>
    </location>
    <ligand>
        <name>adenosylcob(III)alamin</name>
        <dbReference type="ChEBI" id="CHEBI:18408"/>
    </ligand>
</feature>
<dbReference type="GO" id="GO:0006520">
    <property type="term" value="P:amino acid metabolic process"/>
    <property type="evidence" value="ECO:0007669"/>
    <property type="project" value="InterPro"/>
</dbReference>
<dbReference type="PIRSF" id="PIRSF018788">
    <property type="entry name" value="EutB"/>
    <property type="match status" value="1"/>
</dbReference>
<feature type="binding site" evidence="1">
    <location>
        <position position="313"/>
    </location>
    <ligand>
        <name>substrate</name>
    </ligand>
</feature>
<comment type="cofactor">
    <cofactor evidence="1">
        <name>adenosylcob(III)alamin</name>
        <dbReference type="ChEBI" id="CHEBI:18408"/>
    </cofactor>
    <text evidence="1">Binds between the large and small subunits.</text>
</comment>
<comment type="subunit">
    <text evidence="1">The basic unit is a heterodimer which dimerizes to form tetramers. The heterotetramers trimerize; 6 large subunits form a core ring with 6 small subunits projecting outwards.</text>
</comment>
<keyword evidence="1 3" id="KW-0456">Lyase</keyword>
<dbReference type="GO" id="GO:0031419">
    <property type="term" value="F:cobalamin binding"/>
    <property type="evidence" value="ECO:0007669"/>
    <property type="project" value="UniProtKB-UniRule"/>
</dbReference>
<evidence type="ECO:0000313" key="3">
    <source>
        <dbReference type="EMBL" id="MXN18843.1"/>
    </source>
</evidence>
<dbReference type="Pfam" id="PF06751">
    <property type="entry name" value="EutB"/>
    <property type="match status" value="1"/>
</dbReference>
<dbReference type="UniPathway" id="UPA00560"/>
<dbReference type="Gene3D" id="2.30.170.30">
    <property type="entry name" value="ethanolamine ammonia-lyase heavy chain domain like"/>
    <property type="match status" value="1"/>
</dbReference>
<accession>A0A6L7G825</accession>
<keyword evidence="1" id="KW-0846">Cobalamin</keyword>
<dbReference type="GO" id="GO:0031471">
    <property type="term" value="C:ethanolamine degradation polyhedral organelle"/>
    <property type="evidence" value="ECO:0007669"/>
    <property type="project" value="UniProtKB-UniRule"/>
</dbReference>
<feature type="binding site" evidence="1">
    <location>
        <begin position="185"/>
        <end position="187"/>
    </location>
    <ligand>
        <name>substrate</name>
    </ligand>
</feature>
<feature type="binding site" evidence="1">
    <location>
        <position position="427"/>
    </location>
    <ligand>
        <name>adenosylcob(III)alamin</name>
        <dbReference type="ChEBI" id="CHEBI:18408"/>
    </ligand>
</feature>
<dbReference type="GO" id="GO:0008851">
    <property type="term" value="F:ethanolamine ammonia-lyase activity"/>
    <property type="evidence" value="ECO:0007669"/>
    <property type="project" value="UniProtKB-UniRule"/>
</dbReference>
<dbReference type="InterPro" id="IPR013785">
    <property type="entry name" value="Aldolase_TIM"/>
</dbReference>
<comment type="pathway">
    <text evidence="1">Amine and polyamine degradation; ethanolamine degradation.</text>
</comment>
<name>A0A6L7G825_9RHOB</name>
<feature type="region of interest" description="Disordered" evidence="2">
    <location>
        <begin position="1"/>
        <end position="24"/>
    </location>
</feature>
<keyword evidence="1" id="KW-1283">Bacterial microcompartment</keyword>
<evidence type="ECO:0000313" key="4">
    <source>
        <dbReference type="Proteomes" id="UP000477911"/>
    </source>
</evidence>
<dbReference type="InterPro" id="IPR044939">
    <property type="entry name" value="EutB_dom_2_sf"/>
</dbReference>
<dbReference type="PANTHER" id="PTHR39329:SF1">
    <property type="entry name" value="ETHANOLAMINE AMMONIA-LYASE LARGE SUBUNIT"/>
    <property type="match status" value="1"/>
</dbReference>
<dbReference type="HAMAP" id="MF_00861">
    <property type="entry name" value="EutB"/>
    <property type="match status" value="1"/>
</dbReference>
<dbReference type="NCBIfam" id="NF011649">
    <property type="entry name" value="PRK15067.1"/>
    <property type="match status" value="1"/>
</dbReference>
<feature type="binding site" evidence="1">
    <location>
        <position position="218"/>
    </location>
    <ligand>
        <name>substrate</name>
    </ligand>
</feature>
<organism evidence="3 4">
    <name type="scientific">Pseudooceanicola albus</name>
    <dbReference type="NCBI Taxonomy" id="2692189"/>
    <lineage>
        <taxon>Bacteria</taxon>
        <taxon>Pseudomonadati</taxon>
        <taxon>Pseudomonadota</taxon>
        <taxon>Alphaproteobacteria</taxon>
        <taxon>Rhodobacterales</taxon>
        <taxon>Paracoccaceae</taxon>
        <taxon>Pseudooceanicola</taxon>
    </lineage>
</organism>
<comment type="function">
    <text evidence="1">Catalyzes the deamination of various vicinal amino-alcohols to oxo compounds. Allows this organism to utilize ethanolamine as the sole source of nitrogen and carbon in the presence of vitamin B12.</text>
</comment>
<dbReference type="GO" id="GO:0005829">
    <property type="term" value="C:cytosol"/>
    <property type="evidence" value="ECO:0007669"/>
    <property type="project" value="TreeGrafter"/>
</dbReference>
<dbReference type="Gene3D" id="3.20.20.70">
    <property type="entry name" value="Aldolase class I"/>
    <property type="match status" value="1"/>
</dbReference>
<dbReference type="GO" id="GO:0046336">
    <property type="term" value="P:ethanolamine catabolic process"/>
    <property type="evidence" value="ECO:0007669"/>
    <property type="project" value="UniProtKB-UniRule"/>
</dbReference>
<feature type="binding site" evidence="1">
    <location>
        <position position="271"/>
    </location>
    <ligand>
        <name>adenosylcob(III)alamin</name>
        <dbReference type="ChEBI" id="CHEBI:18408"/>
    </ligand>
</feature>
<dbReference type="Proteomes" id="UP000477911">
    <property type="component" value="Unassembled WGS sequence"/>
</dbReference>
<gene>
    <name evidence="1 3" type="primary">eutB</name>
    <name evidence="3" type="ORF">GR170_13415</name>
</gene>
<proteinExistence type="inferred from homology"/>
<reference evidence="3 4" key="1">
    <citation type="submission" date="2019-12" db="EMBL/GenBank/DDBJ databases">
        <authorList>
            <person name="Li M."/>
        </authorList>
    </citation>
    <scope>NUCLEOTIDE SEQUENCE [LARGE SCALE GENOMIC DNA]</scope>
    <source>
        <strain evidence="3 4">GBMRC 2024</strain>
    </source>
</reference>
<dbReference type="GO" id="GO:0009350">
    <property type="term" value="C:ethanolamine ammonia-lyase complex"/>
    <property type="evidence" value="ECO:0007669"/>
    <property type="project" value="UniProtKB-UniRule"/>
</dbReference>
<protein>
    <recommendedName>
        <fullName evidence="1">Ethanolamine ammonia-lyase large subunit</fullName>
        <shortName evidence="1">EAL large subunit</shortName>
        <ecNumber evidence="1">4.3.1.7</ecNumber>
    </recommendedName>
</protein>
<dbReference type="PANTHER" id="PTHR39329">
    <property type="entry name" value="ETHANOLAMINE AMMONIA-LYASE HEAVY CHAIN"/>
    <property type="match status" value="1"/>
</dbReference>
<evidence type="ECO:0000256" key="2">
    <source>
        <dbReference type="SAM" id="MobiDB-lite"/>
    </source>
</evidence>
<sequence>MEGPQRAGLLPSPARPDPAEGTIPPVSYSHVAGGETHRFQSLAQVMAAATPLRSGDELAGLAASSEANRVAARYVLADLPLTTFLTEALIPYEADEVTRLILDTHDVAAFAPFRSMTVGDLRNWLLSEAADGPALARAAPALTPEMVAAVSKLMRNQDLIEVASRIEVVTRFRNTVGLKGHLSTRLQPNHPSDDLRGIAAAILDGLLQGTGDAVIGINPASDSIANCTDLLKALDGFRQEFDVPTQSCVLTHVTNSIQIIEAGGPVDLVFQSIAGTQAANDGFGVSLSVLKEAHEAALSLNRGTLGQNVMYFETGQGAPLSAEAHHGVDQQTLEVRAYAVARAFDPLLLNTVVGFIGPEYLYNGKQVIRAGLEDHFCAKLLGLPMGVDVCYTNHVDADQDDMDTLMCLLGASGVNFVICVPGSDDVMLSYQSLAFEDARWMQRRFGTRPAPEFDAWLQKVGLSDGTGALSDMNHFVKRLGKVA</sequence>
<dbReference type="EMBL" id="WUMU01000015">
    <property type="protein sequence ID" value="MXN18843.1"/>
    <property type="molecule type" value="Genomic_DNA"/>
</dbReference>
<dbReference type="InterPro" id="IPR010628">
    <property type="entry name" value="EutB"/>
</dbReference>
<comment type="caution">
    <text evidence="3">The sequence shown here is derived from an EMBL/GenBank/DDBJ whole genome shotgun (WGS) entry which is preliminary data.</text>
</comment>
<comment type="subcellular location">
    <subcellularLocation>
        <location evidence="1">Bacterial microcompartment</location>
    </subcellularLocation>
</comment>
<feature type="binding site" evidence="1">
    <location>
        <position position="219"/>
    </location>
    <ligand>
        <name>adenosylcob(III)alamin</name>
        <dbReference type="ChEBI" id="CHEBI:18408"/>
    </ligand>
</feature>
<dbReference type="AlphaFoldDB" id="A0A6L7G825"/>
<keyword evidence="4" id="KW-1185">Reference proteome</keyword>
<dbReference type="EC" id="4.3.1.7" evidence="1"/>